<comment type="cofactor">
    <cofactor evidence="1">
        <name>Zn(2+)</name>
        <dbReference type="ChEBI" id="CHEBI:29105"/>
    </cofactor>
</comment>
<evidence type="ECO:0000256" key="1">
    <source>
        <dbReference type="ARBA" id="ARBA00001947"/>
    </source>
</evidence>
<keyword evidence="3" id="KW-0479">Metal-binding</keyword>
<dbReference type="InterPro" id="IPR036291">
    <property type="entry name" value="NAD(P)-bd_dom_sf"/>
</dbReference>
<accession>A0A6J6N5K8</accession>
<keyword evidence="4" id="KW-0862">Zinc</keyword>
<feature type="domain" description="Alcohol dehydrogenase-like C-terminal" evidence="6">
    <location>
        <begin position="173"/>
        <end position="297"/>
    </location>
</feature>
<reference evidence="8" key="1">
    <citation type="submission" date="2020-05" db="EMBL/GenBank/DDBJ databases">
        <authorList>
            <person name="Chiriac C."/>
            <person name="Salcher M."/>
            <person name="Ghai R."/>
            <person name="Kavagutti S V."/>
        </authorList>
    </citation>
    <scope>NUCLEOTIDE SEQUENCE</scope>
</reference>
<dbReference type="GO" id="GO:0016491">
    <property type="term" value="F:oxidoreductase activity"/>
    <property type="evidence" value="ECO:0007669"/>
    <property type="project" value="UniProtKB-KW"/>
</dbReference>
<dbReference type="GO" id="GO:0008270">
    <property type="term" value="F:zinc ion binding"/>
    <property type="evidence" value="ECO:0007669"/>
    <property type="project" value="InterPro"/>
</dbReference>
<dbReference type="SUPFAM" id="SSF51735">
    <property type="entry name" value="NAD(P)-binding Rossmann-fold domains"/>
    <property type="match status" value="1"/>
</dbReference>
<comment type="similarity">
    <text evidence="2">Belongs to the zinc-containing alcohol dehydrogenase family.</text>
</comment>
<protein>
    <submittedName>
        <fullName evidence="8">Unannotated protein</fullName>
    </submittedName>
</protein>
<dbReference type="InterPro" id="IPR002328">
    <property type="entry name" value="ADH_Zn_CS"/>
</dbReference>
<dbReference type="PANTHER" id="PTHR43161:SF9">
    <property type="entry name" value="SORBITOL DEHYDROGENASE"/>
    <property type="match status" value="1"/>
</dbReference>
<dbReference type="InterPro" id="IPR013149">
    <property type="entry name" value="ADH-like_C"/>
</dbReference>
<dbReference type="InterPro" id="IPR013154">
    <property type="entry name" value="ADH-like_N"/>
</dbReference>
<dbReference type="Gene3D" id="3.90.180.10">
    <property type="entry name" value="Medium-chain alcohol dehydrogenases, catalytic domain"/>
    <property type="match status" value="1"/>
</dbReference>
<evidence type="ECO:0000259" key="7">
    <source>
        <dbReference type="Pfam" id="PF08240"/>
    </source>
</evidence>
<dbReference type="AlphaFoldDB" id="A0A6J6N5K8"/>
<dbReference type="EMBL" id="CAEZXB010000025">
    <property type="protein sequence ID" value="CAB4681389.1"/>
    <property type="molecule type" value="Genomic_DNA"/>
</dbReference>
<evidence type="ECO:0000313" key="8">
    <source>
        <dbReference type="EMBL" id="CAB4681389.1"/>
    </source>
</evidence>
<dbReference type="PROSITE" id="PS00059">
    <property type="entry name" value="ADH_ZINC"/>
    <property type="match status" value="1"/>
</dbReference>
<evidence type="ECO:0000256" key="4">
    <source>
        <dbReference type="ARBA" id="ARBA00022833"/>
    </source>
</evidence>
<name>A0A6J6N5K8_9ZZZZ</name>
<dbReference type="Pfam" id="PF00107">
    <property type="entry name" value="ADH_zinc_N"/>
    <property type="match status" value="1"/>
</dbReference>
<evidence type="ECO:0000256" key="2">
    <source>
        <dbReference type="ARBA" id="ARBA00008072"/>
    </source>
</evidence>
<dbReference type="PANTHER" id="PTHR43161">
    <property type="entry name" value="SORBITOL DEHYDROGENASE"/>
    <property type="match status" value="1"/>
</dbReference>
<proteinExistence type="inferred from homology"/>
<evidence type="ECO:0000256" key="5">
    <source>
        <dbReference type="ARBA" id="ARBA00023002"/>
    </source>
</evidence>
<feature type="domain" description="Alcohol dehydrogenase-like N-terminal" evidence="7">
    <location>
        <begin position="24"/>
        <end position="134"/>
    </location>
</feature>
<dbReference type="SUPFAM" id="SSF50129">
    <property type="entry name" value="GroES-like"/>
    <property type="match status" value="1"/>
</dbReference>
<sequence length="338" mass="36358">MKALVFQGPWEMTVEDRAPRDPSDHEVRVAVIATGICGSDIHGFAGHTGRRHPNQVMGHETVGRIDLLGSKVSGLKVGDLVSINPAMTCGECSNCKKNDHELCDRLRVLGVVPEIDAAFAEFVTVPSENIIPLDPNMNPVHGALIEPLAVGYHALRRGHVSADQNVVVIGGGPIGQAVAIACRRIGVNNVIVSEISPTRSALLMRLGFTVVHPKDLLTEVESTFGRKADTVIDAVGSEATIASSHEVSKRGSTIVFLGMAEPVMSIKSYEFSVAERTLVGSFCYNKDDFSSTAKWIAENPEIGDALIDQISTPEEAPRIFTALARQELDVSKVLVRFS</sequence>
<gene>
    <name evidence="8" type="ORF">UFOPK2342_01182</name>
</gene>
<organism evidence="8">
    <name type="scientific">freshwater metagenome</name>
    <dbReference type="NCBI Taxonomy" id="449393"/>
    <lineage>
        <taxon>unclassified sequences</taxon>
        <taxon>metagenomes</taxon>
        <taxon>ecological metagenomes</taxon>
    </lineage>
</organism>
<evidence type="ECO:0000256" key="3">
    <source>
        <dbReference type="ARBA" id="ARBA00022723"/>
    </source>
</evidence>
<evidence type="ECO:0000259" key="6">
    <source>
        <dbReference type="Pfam" id="PF00107"/>
    </source>
</evidence>
<dbReference type="Pfam" id="PF08240">
    <property type="entry name" value="ADH_N"/>
    <property type="match status" value="1"/>
</dbReference>
<keyword evidence="5" id="KW-0560">Oxidoreductase</keyword>
<dbReference type="InterPro" id="IPR011032">
    <property type="entry name" value="GroES-like_sf"/>
</dbReference>
<dbReference type="Gene3D" id="3.40.50.720">
    <property type="entry name" value="NAD(P)-binding Rossmann-like Domain"/>
    <property type="match status" value="1"/>
</dbReference>